<evidence type="ECO:0000313" key="2">
    <source>
        <dbReference type="Proteomes" id="UP000679779"/>
    </source>
</evidence>
<reference evidence="1" key="1">
    <citation type="submission" date="2021-03" db="EMBL/GenBank/DDBJ databases">
        <title>Antimicrobial resistance genes in bacteria isolated from Japanese honey, and their potential for conferring macrolide and lincosamide resistance in the American foulbrood pathogen Paenibacillus larvae.</title>
        <authorList>
            <person name="Okamoto M."/>
            <person name="Kumagai M."/>
            <person name="Kanamori H."/>
            <person name="Takamatsu D."/>
        </authorList>
    </citation>
    <scope>NUCLEOTIDE SEQUENCE</scope>
    <source>
        <strain evidence="1">J2TS6</strain>
    </source>
</reference>
<keyword evidence="2" id="KW-1185">Reference proteome</keyword>
<dbReference type="Proteomes" id="UP000679779">
    <property type="component" value="Unassembled WGS sequence"/>
</dbReference>
<dbReference type="InterPro" id="IPR005624">
    <property type="entry name" value="PduO/GlcC-like"/>
</dbReference>
<dbReference type="RefSeq" id="WP_160040592.1">
    <property type="nucleotide sequence ID" value="NZ_BORQ01000001.1"/>
</dbReference>
<gene>
    <name evidence="1" type="ORF">J2TS6_15700</name>
</gene>
<proteinExistence type="predicted"/>
<comment type="caution">
    <text evidence="1">The sequence shown here is derived from an EMBL/GenBank/DDBJ whole genome shotgun (WGS) entry which is preliminary data.</text>
</comment>
<name>A0A920CAU8_9BACL</name>
<dbReference type="SUPFAM" id="SSF143744">
    <property type="entry name" value="GlcG-like"/>
    <property type="match status" value="1"/>
</dbReference>
<dbReference type="EMBL" id="BORQ01000001">
    <property type="protein sequence ID" value="GIO30429.1"/>
    <property type="molecule type" value="Genomic_DNA"/>
</dbReference>
<protein>
    <submittedName>
        <fullName evidence="1">PduO protein</fullName>
    </submittedName>
</protein>
<accession>A0A920CAU8</accession>
<sequence length="159" mass="16475">MTKLSLETAKKLIAVAEQKSRQMGLASNIAIVDDGGHLIAFQRMDRARIAGIEISKDKAWTSVAMQMPTANLTQAAQPGGPSFGINTTNRGRVVILGGGIPLQIGEQIVGGIGVSGGTSVQDAEVAAAAVQAFQSMQGNANPNVNARIGSVQFQESSGW</sequence>
<dbReference type="PANTHER" id="PTHR34309:SF1">
    <property type="entry name" value="PROTEIN GLCG"/>
    <property type="match status" value="1"/>
</dbReference>
<organism evidence="1 2">
    <name type="scientific">Paenibacillus albilobatus</name>
    <dbReference type="NCBI Taxonomy" id="2716884"/>
    <lineage>
        <taxon>Bacteria</taxon>
        <taxon>Bacillati</taxon>
        <taxon>Bacillota</taxon>
        <taxon>Bacilli</taxon>
        <taxon>Bacillales</taxon>
        <taxon>Paenibacillaceae</taxon>
        <taxon>Paenibacillus</taxon>
    </lineage>
</organism>
<dbReference type="InterPro" id="IPR038084">
    <property type="entry name" value="PduO/GlcC-like_sf"/>
</dbReference>
<dbReference type="PANTHER" id="PTHR34309">
    <property type="entry name" value="SLR1406 PROTEIN"/>
    <property type="match status" value="1"/>
</dbReference>
<dbReference type="Gene3D" id="3.30.450.150">
    <property type="entry name" value="Haem-degrading domain"/>
    <property type="match status" value="1"/>
</dbReference>
<dbReference type="AlphaFoldDB" id="A0A920CAU8"/>
<dbReference type="InterPro" id="IPR052517">
    <property type="entry name" value="GlcG_carb_metab_protein"/>
</dbReference>
<evidence type="ECO:0000313" key="1">
    <source>
        <dbReference type="EMBL" id="GIO30429.1"/>
    </source>
</evidence>
<dbReference type="Pfam" id="PF03928">
    <property type="entry name" value="HbpS-like"/>
    <property type="match status" value="1"/>
</dbReference>